<organism evidence="2 3">
    <name type="scientific">Candidatus Staskawiczbacteria bacterium RIFCSPHIGHO2_02_FULL_42_22</name>
    <dbReference type="NCBI Taxonomy" id="1802207"/>
    <lineage>
        <taxon>Bacteria</taxon>
        <taxon>Candidatus Staskawicziibacteriota</taxon>
    </lineage>
</organism>
<gene>
    <name evidence="2" type="ORF">A3D44_00665</name>
</gene>
<comment type="caution">
    <text evidence="2">The sequence shown here is derived from an EMBL/GenBank/DDBJ whole genome shotgun (WGS) entry which is preliminary data.</text>
</comment>
<accession>A0A1G2I1Y3</accession>
<evidence type="ECO:0000313" key="2">
    <source>
        <dbReference type="EMBL" id="OGZ68440.1"/>
    </source>
</evidence>
<dbReference type="EMBL" id="MHOT01000022">
    <property type="protein sequence ID" value="OGZ68440.1"/>
    <property type="molecule type" value="Genomic_DNA"/>
</dbReference>
<proteinExistence type="predicted"/>
<reference evidence="2 3" key="1">
    <citation type="journal article" date="2016" name="Nat. Commun.">
        <title>Thousands of microbial genomes shed light on interconnected biogeochemical processes in an aquifer system.</title>
        <authorList>
            <person name="Anantharaman K."/>
            <person name="Brown C.T."/>
            <person name="Hug L.A."/>
            <person name="Sharon I."/>
            <person name="Castelle C.J."/>
            <person name="Probst A.J."/>
            <person name="Thomas B.C."/>
            <person name="Singh A."/>
            <person name="Wilkins M.J."/>
            <person name="Karaoz U."/>
            <person name="Brodie E.L."/>
            <person name="Williams K.H."/>
            <person name="Hubbard S.S."/>
            <person name="Banfield J.F."/>
        </authorList>
    </citation>
    <scope>NUCLEOTIDE SEQUENCE [LARGE SCALE GENOMIC DNA]</scope>
</reference>
<evidence type="ECO:0000313" key="3">
    <source>
        <dbReference type="Proteomes" id="UP000178820"/>
    </source>
</evidence>
<dbReference type="STRING" id="1802207.A3D44_00665"/>
<evidence type="ECO:0000256" key="1">
    <source>
        <dbReference type="SAM" id="MobiDB-lite"/>
    </source>
</evidence>
<protein>
    <submittedName>
        <fullName evidence="2">Uncharacterized protein</fullName>
    </submittedName>
</protein>
<feature type="compositionally biased region" description="Acidic residues" evidence="1">
    <location>
        <begin position="244"/>
        <end position="257"/>
    </location>
</feature>
<sequence>MSGCPEFSQGEQGRFSAFLKENGFSPQKEGRMTPAFDGWLLVNGPSREMLFDALRLVQEERMLKFEYVLPDDVRREIGLKILAIEAIGDYNAPGGGQMWLVKAFDLDSEMEAPDRICLLNYSTQSRTGTIRFGSADMAGPSYLPADERMREGFFLVITNFGGWQFCIGSFEESEGRKTFLQDLMGKIRDVGFDSQGQDGNTFYSGVAGEAWMFEIALCNAIPEWMRPLEPKDFTGLDMLGDFPSPDEDDPESGDPEM</sequence>
<dbReference type="AlphaFoldDB" id="A0A1G2I1Y3"/>
<name>A0A1G2I1Y3_9BACT</name>
<feature type="region of interest" description="Disordered" evidence="1">
    <location>
        <begin position="235"/>
        <end position="257"/>
    </location>
</feature>
<dbReference type="Proteomes" id="UP000178820">
    <property type="component" value="Unassembled WGS sequence"/>
</dbReference>